<dbReference type="Proteomes" id="UP000270190">
    <property type="component" value="Unassembled WGS sequence"/>
</dbReference>
<dbReference type="EMBL" id="OUNC01000067">
    <property type="protein sequence ID" value="SPP30215.1"/>
    <property type="molecule type" value="Genomic_DNA"/>
</dbReference>
<protein>
    <submittedName>
        <fullName evidence="1">Uncharacterized protein</fullName>
    </submittedName>
</protein>
<evidence type="ECO:0000313" key="1">
    <source>
        <dbReference type="EMBL" id="SPP30215.1"/>
    </source>
</evidence>
<gene>
    <name evidence="1" type="ORF">BTBSAS_70066</name>
</gene>
<evidence type="ECO:0000313" key="2">
    <source>
        <dbReference type="Proteomes" id="UP000270190"/>
    </source>
</evidence>
<name>A0A2X0QN93_BROTH</name>
<organism evidence="1 2">
    <name type="scientific">Brochothrix thermosphacta</name>
    <name type="common">Microbacterium thermosphactum</name>
    <dbReference type="NCBI Taxonomy" id="2756"/>
    <lineage>
        <taxon>Bacteria</taxon>
        <taxon>Bacillati</taxon>
        <taxon>Bacillota</taxon>
        <taxon>Bacilli</taxon>
        <taxon>Bacillales</taxon>
        <taxon>Listeriaceae</taxon>
        <taxon>Brochothrix</taxon>
    </lineage>
</organism>
<proteinExistence type="predicted"/>
<sequence>MLHGSHVDRQQSFIVMTKFRLILDIDPYFPIATSFTIITQVCVFH</sequence>
<dbReference type="AlphaFoldDB" id="A0A2X0QN93"/>
<accession>A0A2X0QN93</accession>
<reference evidence="2" key="1">
    <citation type="submission" date="2018-04" db="EMBL/GenBank/DDBJ databases">
        <authorList>
            <person name="Illikoud N."/>
        </authorList>
    </citation>
    <scope>NUCLEOTIDE SEQUENCE [LARGE SCALE GENOMIC DNA]</scope>
</reference>